<protein>
    <submittedName>
        <fullName evidence="1">Uncharacterized protein</fullName>
    </submittedName>
</protein>
<gene>
    <name evidence="1" type="ORF">PXEA_LOCUS4100</name>
</gene>
<evidence type="ECO:0000313" key="2">
    <source>
        <dbReference type="Proteomes" id="UP000784294"/>
    </source>
</evidence>
<organism evidence="1 2">
    <name type="scientific">Protopolystoma xenopodis</name>
    <dbReference type="NCBI Taxonomy" id="117903"/>
    <lineage>
        <taxon>Eukaryota</taxon>
        <taxon>Metazoa</taxon>
        <taxon>Spiralia</taxon>
        <taxon>Lophotrochozoa</taxon>
        <taxon>Platyhelminthes</taxon>
        <taxon>Monogenea</taxon>
        <taxon>Polyopisthocotylea</taxon>
        <taxon>Polystomatidea</taxon>
        <taxon>Polystomatidae</taxon>
        <taxon>Protopolystoma</taxon>
    </lineage>
</organism>
<comment type="caution">
    <text evidence="1">The sequence shown here is derived from an EMBL/GenBank/DDBJ whole genome shotgun (WGS) entry which is preliminary data.</text>
</comment>
<dbReference type="Proteomes" id="UP000784294">
    <property type="component" value="Unassembled WGS sequence"/>
</dbReference>
<keyword evidence="2" id="KW-1185">Reference proteome</keyword>
<reference evidence="1" key="1">
    <citation type="submission" date="2018-11" db="EMBL/GenBank/DDBJ databases">
        <authorList>
            <consortium name="Pathogen Informatics"/>
        </authorList>
    </citation>
    <scope>NUCLEOTIDE SEQUENCE</scope>
</reference>
<accession>A0A448WFP1</accession>
<dbReference type="AlphaFoldDB" id="A0A448WFP1"/>
<proteinExistence type="predicted"/>
<sequence>MLHTACMLIRSESDLGPDESIYMCTIEREASTTALDTWLGHSTEIGHHCQQQTASPSEVEQLNYLQSPRQLNTSISYRGVEMDYIQDGVTEATESNGKPSSWRNNWHSTSLLRNSLSNRIGTDRLSHP</sequence>
<name>A0A448WFP1_9PLAT</name>
<dbReference type="EMBL" id="CAAALY010009626">
    <property type="protein sequence ID" value="VEL10660.1"/>
    <property type="molecule type" value="Genomic_DNA"/>
</dbReference>
<evidence type="ECO:0000313" key="1">
    <source>
        <dbReference type="EMBL" id="VEL10660.1"/>
    </source>
</evidence>